<evidence type="ECO:0000256" key="2">
    <source>
        <dbReference type="SAM" id="SignalP"/>
    </source>
</evidence>
<feature type="compositionally biased region" description="Basic and acidic residues" evidence="1">
    <location>
        <begin position="80"/>
        <end position="92"/>
    </location>
</feature>
<reference evidence="4" key="1">
    <citation type="submission" date="2017-04" db="EMBL/GenBank/DDBJ databases">
        <authorList>
            <person name="Varghese N."/>
            <person name="Submissions S."/>
        </authorList>
    </citation>
    <scope>NUCLEOTIDE SEQUENCE [LARGE SCALE GENOMIC DNA]</scope>
    <source>
        <strain evidence="4">DSM 16537</strain>
    </source>
</reference>
<evidence type="ECO:0000313" key="4">
    <source>
        <dbReference type="Proteomes" id="UP000192333"/>
    </source>
</evidence>
<keyword evidence="4" id="KW-1185">Reference proteome</keyword>
<proteinExistence type="predicted"/>
<dbReference type="AlphaFoldDB" id="A0A1W2H3D3"/>
<accession>A0A1W2H3D3</accession>
<dbReference type="RefSeq" id="WP_084120267.1">
    <property type="nucleotide sequence ID" value="NZ_LT838813.1"/>
</dbReference>
<evidence type="ECO:0000313" key="3">
    <source>
        <dbReference type="EMBL" id="SMD43457.1"/>
    </source>
</evidence>
<feature type="signal peptide" evidence="2">
    <location>
        <begin position="1"/>
        <end position="20"/>
    </location>
</feature>
<feature type="region of interest" description="Disordered" evidence="1">
    <location>
        <begin position="76"/>
        <end position="99"/>
    </location>
</feature>
<gene>
    <name evidence="3" type="ORF">SAMN00777080_2049</name>
</gene>
<organism evidence="3 4">
    <name type="scientific">Aquiflexum balticum DSM 16537</name>
    <dbReference type="NCBI Taxonomy" id="758820"/>
    <lineage>
        <taxon>Bacteria</taxon>
        <taxon>Pseudomonadati</taxon>
        <taxon>Bacteroidota</taxon>
        <taxon>Cytophagia</taxon>
        <taxon>Cytophagales</taxon>
        <taxon>Cyclobacteriaceae</taxon>
        <taxon>Aquiflexum</taxon>
    </lineage>
</organism>
<sequence>MNKIAIILLTFLFSANVGQAQEFKDFQGPEAKNYKPWKHKQKTSVVNVNVNPNEKKGPNFKNSNIWEEDSALKAINKTTTSKESKTGPEVKNRKPWAKN</sequence>
<keyword evidence="2" id="KW-0732">Signal</keyword>
<feature type="chain" id="PRO_5012031937" evidence="2">
    <location>
        <begin position="21"/>
        <end position="99"/>
    </location>
</feature>
<name>A0A1W2H3D3_9BACT</name>
<protein>
    <submittedName>
        <fullName evidence="3">Uncharacterized protein</fullName>
    </submittedName>
</protein>
<dbReference type="OrthoDB" id="797657at2"/>
<dbReference type="EMBL" id="LT838813">
    <property type="protein sequence ID" value="SMD43457.1"/>
    <property type="molecule type" value="Genomic_DNA"/>
</dbReference>
<evidence type="ECO:0000256" key="1">
    <source>
        <dbReference type="SAM" id="MobiDB-lite"/>
    </source>
</evidence>
<dbReference type="Proteomes" id="UP000192333">
    <property type="component" value="Chromosome I"/>
</dbReference>